<gene>
    <name evidence="1" type="primary">lex1</name>
    <name evidence="1" type="ORF">NCTC10801_01102</name>
</gene>
<organism evidence="1 2">
    <name type="scientific">[Actinobacillus] rossii</name>
    <dbReference type="NCBI Taxonomy" id="123820"/>
    <lineage>
        <taxon>Bacteria</taxon>
        <taxon>Pseudomonadati</taxon>
        <taxon>Pseudomonadota</taxon>
        <taxon>Gammaproteobacteria</taxon>
        <taxon>Pasteurellales</taxon>
        <taxon>Pasteurellaceae</taxon>
    </lineage>
</organism>
<protein>
    <submittedName>
        <fullName evidence="1">Lipooligosaccharide biosynthesis protein lex-1</fullName>
        <ecNumber evidence="1">2.-.-.-</ecNumber>
    </submittedName>
</protein>
<dbReference type="AlphaFoldDB" id="A0A380TRQ0"/>
<keyword evidence="2" id="KW-1185">Reference proteome</keyword>
<dbReference type="EC" id="2.-.-.-" evidence="1"/>
<sequence length="326" mass="37942">MFYVIILNIICNRSINRSVNQSISQSVNQSISQSVNQSISQSVNQSISQSVNQSISQSVNQSIKIYQIFYNEETRNQIDPRYIPLDNTHSPKPEWFEFYPIKSFLDNNELEDNTYYGFLSPRFYEKTGVSAEQLIAIIQEKSQDNIDVFLSSLGFGSIAYYQNLFEQGGVAHPDLKELSQQALNKMGVCINLDELVSSSYNTAYCNYIIGNKRYWHEWKILADKFYNLVENDTSELGERLRAKTSYHRGETAMRTFIQERLPSIILALNNFRTISFGREIHPQFLEPAKYEMCNYFKSRYTQTKDPLDLLVYKHIRHTILISTENK</sequence>
<evidence type="ECO:0000313" key="2">
    <source>
        <dbReference type="Proteomes" id="UP000254649"/>
    </source>
</evidence>
<dbReference type="EMBL" id="UFRQ01000003">
    <property type="protein sequence ID" value="SUT89951.1"/>
    <property type="molecule type" value="Genomic_DNA"/>
</dbReference>
<evidence type="ECO:0000313" key="1">
    <source>
        <dbReference type="EMBL" id="SUT89951.1"/>
    </source>
</evidence>
<accession>A0A380TRQ0</accession>
<proteinExistence type="predicted"/>
<keyword evidence="1" id="KW-0808">Transferase</keyword>
<dbReference type="GO" id="GO:0016740">
    <property type="term" value="F:transferase activity"/>
    <property type="evidence" value="ECO:0007669"/>
    <property type="project" value="UniProtKB-KW"/>
</dbReference>
<reference evidence="1 2" key="1">
    <citation type="submission" date="2018-06" db="EMBL/GenBank/DDBJ databases">
        <authorList>
            <consortium name="Pathogen Informatics"/>
            <person name="Doyle S."/>
        </authorList>
    </citation>
    <scope>NUCLEOTIDE SEQUENCE [LARGE SCALE GENOMIC DNA]</scope>
    <source>
        <strain evidence="1 2">NCTC10801</strain>
    </source>
</reference>
<dbReference type="Proteomes" id="UP000254649">
    <property type="component" value="Unassembled WGS sequence"/>
</dbReference>
<name>A0A380TRQ0_9PAST</name>